<dbReference type="PANTHER" id="PTHR21646">
    <property type="entry name" value="UBIQUITIN CARBOXYL-TERMINAL HYDROLASE"/>
    <property type="match status" value="1"/>
</dbReference>
<feature type="compositionally biased region" description="Polar residues" evidence="8">
    <location>
        <begin position="1843"/>
        <end position="1857"/>
    </location>
</feature>
<feature type="compositionally biased region" description="Low complexity" evidence="8">
    <location>
        <begin position="2020"/>
        <end position="2035"/>
    </location>
</feature>
<organism evidence="11 12">
    <name type="scientific">Mycoemilia scoparia</name>
    <dbReference type="NCBI Taxonomy" id="417184"/>
    <lineage>
        <taxon>Eukaryota</taxon>
        <taxon>Fungi</taxon>
        <taxon>Fungi incertae sedis</taxon>
        <taxon>Zoopagomycota</taxon>
        <taxon>Kickxellomycotina</taxon>
        <taxon>Kickxellomycetes</taxon>
        <taxon>Kickxellales</taxon>
        <taxon>Kickxellaceae</taxon>
        <taxon>Mycoemilia</taxon>
    </lineage>
</organism>
<evidence type="ECO:0000313" key="11">
    <source>
        <dbReference type="EMBL" id="KAJ1916094.1"/>
    </source>
</evidence>
<dbReference type="InterPro" id="IPR001394">
    <property type="entry name" value="Peptidase_C19_UCH"/>
</dbReference>
<dbReference type="Gene3D" id="3.30.2230.10">
    <property type="entry name" value="DUSP-like"/>
    <property type="match status" value="1"/>
</dbReference>
<dbReference type="PROSITE" id="PS50235">
    <property type="entry name" value="USP_3"/>
    <property type="match status" value="1"/>
</dbReference>
<dbReference type="PANTHER" id="PTHR21646:SF24">
    <property type="entry name" value="UBIQUITIN CARBOXYL-TERMINAL HYDROLASE"/>
    <property type="match status" value="1"/>
</dbReference>
<dbReference type="GO" id="GO:0016579">
    <property type="term" value="P:protein deubiquitination"/>
    <property type="evidence" value="ECO:0007669"/>
    <property type="project" value="InterPro"/>
</dbReference>
<feature type="region of interest" description="Disordered" evidence="8">
    <location>
        <begin position="1251"/>
        <end position="1281"/>
    </location>
</feature>
<feature type="region of interest" description="Disordered" evidence="8">
    <location>
        <begin position="1035"/>
        <end position="1209"/>
    </location>
</feature>
<feature type="compositionally biased region" description="Low complexity" evidence="8">
    <location>
        <begin position="1979"/>
        <end position="2000"/>
    </location>
</feature>
<comment type="caution">
    <text evidence="11">The sequence shown here is derived from an EMBL/GenBank/DDBJ whole genome shotgun (WGS) entry which is preliminary data.</text>
</comment>
<feature type="compositionally biased region" description="Low complexity" evidence="8">
    <location>
        <begin position="479"/>
        <end position="489"/>
    </location>
</feature>
<feature type="region of interest" description="Disordered" evidence="8">
    <location>
        <begin position="1919"/>
        <end position="1951"/>
    </location>
</feature>
<feature type="compositionally biased region" description="Acidic residues" evidence="8">
    <location>
        <begin position="1176"/>
        <end position="1189"/>
    </location>
</feature>
<evidence type="ECO:0000259" key="9">
    <source>
        <dbReference type="PROSITE" id="PS50235"/>
    </source>
</evidence>
<feature type="compositionally biased region" description="Polar residues" evidence="8">
    <location>
        <begin position="1787"/>
        <end position="1801"/>
    </location>
</feature>
<evidence type="ECO:0000259" key="10">
    <source>
        <dbReference type="PROSITE" id="PS51283"/>
    </source>
</evidence>
<comment type="catalytic activity">
    <reaction evidence="1">
        <text>Thiol-dependent hydrolysis of ester, thioester, amide, peptide and isopeptide bonds formed by the C-terminal Gly of ubiquitin (a 76-residue protein attached to proteins as an intracellular targeting signal).</text>
        <dbReference type="EC" id="3.4.19.12"/>
    </reaction>
</comment>
<dbReference type="PROSITE" id="PS51283">
    <property type="entry name" value="DUSP"/>
    <property type="match status" value="1"/>
</dbReference>
<dbReference type="InterPro" id="IPR038765">
    <property type="entry name" value="Papain-like_cys_pep_sf"/>
</dbReference>
<feature type="compositionally biased region" description="Low complexity" evidence="8">
    <location>
        <begin position="1932"/>
        <end position="1941"/>
    </location>
</feature>
<name>A0A9W8DNI9_9FUNG</name>
<dbReference type="Proteomes" id="UP001150538">
    <property type="component" value="Unassembled WGS sequence"/>
</dbReference>
<dbReference type="PROSITE" id="PS00973">
    <property type="entry name" value="USP_2"/>
    <property type="match status" value="1"/>
</dbReference>
<feature type="compositionally biased region" description="Gly residues" evidence="8">
    <location>
        <begin position="452"/>
        <end position="471"/>
    </location>
</feature>
<dbReference type="EMBL" id="JANBPU010000115">
    <property type="protein sequence ID" value="KAJ1916094.1"/>
    <property type="molecule type" value="Genomic_DNA"/>
</dbReference>
<dbReference type="InterPro" id="IPR028889">
    <property type="entry name" value="USP"/>
</dbReference>
<feature type="compositionally biased region" description="Low complexity" evidence="8">
    <location>
        <begin position="35"/>
        <end position="44"/>
    </location>
</feature>
<dbReference type="SUPFAM" id="SSF54001">
    <property type="entry name" value="Cysteine proteinases"/>
    <property type="match status" value="1"/>
</dbReference>
<keyword evidence="12" id="KW-1185">Reference proteome</keyword>
<dbReference type="GO" id="GO:0006508">
    <property type="term" value="P:proteolysis"/>
    <property type="evidence" value="ECO:0007669"/>
    <property type="project" value="UniProtKB-KW"/>
</dbReference>
<keyword evidence="4" id="KW-0645">Protease</keyword>
<feature type="region of interest" description="Disordered" evidence="8">
    <location>
        <begin position="336"/>
        <end position="385"/>
    </location>
</feature>
<feature type="region of interest" description="Disordered" evidence="8">
    <location>
        <begin position="1979"/>
        <end position="2050"/>
    </location>
</feature>
<evidence type="ECO:0000313" key="12">
    <source>
        <dbReference type="Proteomes" id="UP001150538"/>
    </source>
</evidence>
<protein>
    <recommendedName>
        <fullName evidence="3">ubiquitinyl hydrolase 1</fullName>
        <ecNumber evidence="3">3.4.19.12</ecNumber>
    </recommendedName>
</protein>
<evidence type="ECO:0000256" key="4">
    <source>
        <dbReference type="ARBA" id="ARBA00022670"/>
    </source>
</evidence>
<feature type="region of interest" description="Disordered" evidence="8">
    <location>
        <begin position="1729"/>
        <end position="1857"/>
    </location>
</feature>
<dbReference type="PROSITE" id="PS00972">
    <property type="entry name" value="USP_1"/>
    <property type="match status" value="1"/>
</dbReference>
<feature type="region of interest" description="Disordered" evidence="8">
    <location>
        <begin position="438"/>
        <end position="548"/>
    </location>
</feature>
<feature type="compositionally biased region" description="Polar residues" evidence="8">
    <location>
        <begin position="514"/>
        <end position="529"/>
    </location>
</feature>
<keyword evidence="6" id="KW-0378">Hydrolase</keyword>
<dbReference type="Pfam" id="PF06337">
    <property type="entry name" value="DUSP"/>
    <property type="match status" value="1"/>
</dbReference>
<feature type="region of interest" description="Disordered" evidence="8">
    <location>
        <begin position="183"/>
        <end position="217"/>
    </location>
</feature>
<feature type="compositionally biased region" description="Polar residues" evidence="8">
    <location>
        <begin position="1919"/>
        <end position="1931"/>
    </location>
</feature>
<dbReference type="InterPro" id="IPR050185">
    <property type="entry name" value="Ub_carboxyl-term_hydrolase"/>
</dbReference>
<feature type="compositionally biased region" description="Polar residues" evidence="8">
    <location>
        <begin position="336"/>
        <end position="345"/>
    </location>
</feature>
<sequence length="2050" mass="222156">MSESPPKNIPNTTTTNATLSVPSIDIGRGAGGGSSRPSSTSDLSWCHTPMDDDYSSQDSPIYPGLPTASQSGDGASMRSLHAMTVSQAKELIDSTKTPKDGDKVFLIDRAWFNHFSEWAQGEDKRPPGSMQTMYFIDETTGQLRPGTTKDDVFGVMPETWQVLVSHFGYPGIPSLQRYVVAVPPPPPSTSGPDANTNLSMTPPPELSSSPSANDNTEASTEIELYPPIIHLVQIKCVGRDTRTTTIRHQPTTEMTESEIDMFSDNDISNTGGTAEGPLNLGSSSSLSLSAIACNHSPTLTVSEAMLLSDLKTLIRSVAHLSESTLIRLWKFEQPGVTTAGNTSDAGTIGPGDRRSSYSPPGDILSDYDAPPPSYEESQAGGSGSVQVTGTIIAPHEIPEGATVISAPEENKTFLRDVGLASGSIVAYEIKFSQHELWPSETADGDSDYDGNDNGGGGGHPGTGGGGSGGGNRQRRPGLSTQSTSSSMQSVNHYSGPSYGASPTTSEPPTHSSSYTHQNTTTANVTGSGDNNSSSIPPNLPPRALTPQTHQTIEKPGLCGLNNLGNTCYMNSALQCLSNTPALSLYFRSGIYNQEINQSNPLGKDGDIATAYGKLVNEMWSGTHKTFRPRGFKDVIGHHSRPNYPFGGYGQQDAPEFLAFLLDCLHEDLNRIIKKPYIEAKDSDGRPDQDVADEQWDVYKMRNDSVIVDLFQGQYRSKVECPDCHKTSTIFDPFMYLTLPLPIKRKVNIELLYVPSNPEMLPTEMHLNVNKSWTFLQLKELIAHLKQFSDGRGPQNLFVCEVYDSRICQVYCDKELISAISKGDKIVVYELPENLDTIGKDIDNSQFSLVQIQFTNHVPQTASSSSNSGGYYSSYMNHLKLFGDPLVLCLGPKDSITISHLYIQVAKWFQRCTPSGLLDGLIKQFEKVLCLDKKSVSENSTIESTTPENYNEWTLEDIWALTKIVMFKISKASQNTTQTQSRSTFGSGFSKFSRFSGYGMSSFSSKPTTPFTPMARSVNASHLTSLFSKSNLDQMDQDIQNNNDTGDDDDAETVDGQDNDNDDNNNSSSRMETEDIEPYSHPSDSSMAMDSPSFDATITDAATQPTPTPPPLSSKSLTNNTDDIDNQELGISRTNSSSLMYHTPENDIPGTSGQSQHQSMVNSKPTSSSVVTRNDNMDQEEDDEVEDDGDASSSDGQEHADTVSEMMETDESPFDLRAWLCQTIELKTNDIIVCECDSDAIIKFVSQKASSTIGSATSNGTSSTTKVNRINDGDGESGSDLDEITMTTTTTYKRIRDVDVLSVLRKDHADQYHLPDMDEIELDQLQPIPDKPVVQAFSTNDNDEVKFTKTVQQPQHSRTKAKKSITLQKCIEEFTKPEKLGDNDSWYCSSCKKHQQANKKFDIWRLPEYLVIHLKRFEQARTWSDKLDVVVDFPIEGLDLTKSAIGNTTTDSSDQQPLIYDLYAVCNHYGGMGGGHYTAYAKHSDTNTWYEYNDSRVEALDSPKQVISKAAYLLFYKLRTSNSSTTVANSLASCSDCYALSEDQGSRKINALIKEYLTKPKTTPSNKLSSPDKTLSHRPSKQFKPAASITSPGGTPGAIVFSNSSDYDDDDNDGGAGSSMDQDSPNQQQSILSPSNLPKQPHTLKAGEWNINRSNSTPTLGLLDENESGPSAVAANPKLRAYRSPSPSPSSITSSWRSQTSDVTLVQKSNSALRSSVGSENTVVATTPNTLELQQHAPRIPSLEEQPSLTTSISDASSPSPSSSISLQNSPTQSPADDCPEIVDPSESVATSPSVNNTSTSGGEPFLNRPTTQKVAHHPGFPRHIYSSRKVKHTYTSRHKSKCHGSNLSASSPQGQAKNARNIITANSSTSGGGGGVIQEKHPISLSSVVLKSPPQLSTASITEPSKIDITNAAGSASDYLNNNDNSGQLLMSSSRSASPESSPRKRASPTHISDYHHQQQLELLNSSFASGNGGGSSSITYNHSSGSTGNGTTAGLNGYTEVSFKRRNSSSVNPHHHHGSSSGTTNKNSTTSRNNPGSPSSTMMMDIDKP</sequence>
<feature type="compositionally biased region" description="Polar residues" evidence="8">
    <location>
        <begin position="1560"/>
        <end position="1572"/>
    </location>
</feature>
<feature type="compositionally biased region" description="Acidic residues" evidence="8">
    <location>
        <begin position="1272"/>
        <end position="1281"/>
    </location>
</feature>
<dbReference type="CDD" id="cd02674">
    <property type="entry name" value="Peptidase_C19R"/>
    <property type="match status" value="1"/>
</dbReference>
<evidence type="ECO:0000256" key="3">
    <source>
        <dbReference type="ARBA" id="ARBA00012759"/>
    </source>
</evidence>
<dbReference type="Gene3D" id="3.90.70.10">
    <property type="entry name" value="Cysteine proteinases"/>
    <property type="match status" value="2"/>
</dbReference>
<comment type="similarity">
    <text evidence="2">Belongs to the peptidase C19 family.</text>
</comment>
<feature type="region of interest" description="Disordered" evidence="8">
    <location>
        <begin position="1"/>
        <end position="76"/>
    </location>
</feature>
<feature type="region of interest" description="Disordered" evidence="8">
    <location>
        <begin position="1560"/>
        <end position="1699"/>
    </location>
</feature>
<dbReference type="OrthoDB" id="292964at2759"/>
<feature type="compositionally biased region" description="Basic residues" evidence="8">
    <location>
        <begin position="1814"/>
        <end position="1842"/>
    </location>
</feature>
<proteinExistence type="inferred from homology"/>
<feature type="compositionally biased region" description="Low complexity" evidence="8">
    <location>
        <begin position="1682"/>
        <end position="1699"/>
    </location>
</feature>
<accession>A0A9W8DNI9</accession>
<feature type="domain" description="USP" evidence="9">
    <location>
        <begin position="558"/>
        <end position="1518"/>
    </location>
</feature>
<dbReference type="GO" id="GO:0004843">
    <property type="term" value="F:cysteine-type deubiquitinase activity"/>
    <property type="evidence" value="ECO:0007669"/>
    <property type="project" value="UniProtKB-EC"/>
</dbReference>
<evidence type="ECO:0000256" key="7">
    <source>
        <dbReference type="ARBA" id="ARBA00022807"/>
    </source>
</evidence>
<dbReference type="Pfam" id="PF00443">
    <property type="entry name" value="UCH"/>
    <property type="match status" value="2"/>
</dbReference>
<evidence type="ECO:0000256" key="6">
    <source>
        <dbReference type="ARBA" id="ARBA00022801"/>
    </source>
</evidence>
<dbReference type="SUPFAM" id="SSF143791">
    <property type="entry name" value="DUSP-like"/>
    <property type="match status" value="1"/>
</dbReference>
<evidence type="ECO:0000256" key="1">
    <source>
        <dbReference type="ARBA" id="ARBA00000707"/>
    </source>
</evidence>
<feature type="compositionally biased region" description="Low complexity" evidence="8">
    <location>
        <begin position="1746"/>
        <end position="1773"/>
    </location>
</feature>
<evidence type="ECO:0000256" key="2">
    <source>
        <dbReference type="ARBA" id="ARBA00009085"/>
    </source>
</evidence>
<reference evidence="11" key="1">
    <citation type="submission" date="2022-07" db="EMBL/GenBank/DDBJ databases">
        <title>Phylogenomic reconstructions and comparative analyses of Kickxellomycotina fungi.</title>
        <authorList>
            <person name="Reynolds N.K."/>
            <person name="Stajich J.E."/>
            <person name="Barry K."/>
            <person name="Grigoriev I.V."/>
            <person name="Crous P."/>
            <person name="Smith M.E."/>
        </authorList>
    </citation>
    <scope>NUCLEOTIDE SEQUENCE</scope>
    <source>
        <strain evidence="11">NBRC 100468</strain>
    </source>
</reference>
<dbReference type="EC" id="3.4.19.12" evidence="3"/>
<feature type="domain" description="DUSP" evidence="10">
    <location>
        <begin position="83"/>
        <end position="180"/>
    </location>
</feature>
<feature type="compositionally biased region" description="Low complexity" evidence="8">
    <location>
        <begin position="501"/>
        <end position="513"/>
    </location>
</feature>
<dbReference type="InterPro" id="IPR006615">
    <property type="entry name" value="Pept_C19_DUSP"/>
</dbReference>
<dbReference type="InterPro" id="IPR035927">
    <property type="entry name" value="DUSP-like_sf"/>
</dbReference>
<keyword evidence="5" id="KW-0833">Ubl conjugation pathway</keyword>
<feature type="compositionally biased region" description="Polar residues" evidence="8">
    <location>
        <begin position="1621"/>
        <end position="1637"/>
    </location>
</feature>
<evidence type="ECO:0000256" key="8">
    <source>
        <dbReference type="SAM" id="MobiDB-lite"/>
    </source>
</evidence>
<feature type="compositionally biased region" description="Low complexity" evidence="8">
    <location>
        <begin position="1251"/>
        <end position="1264"/>
    </location>
</feature>
<feature type="compositionally biased region" description="Acidic residues" evidence="8">
    <location>
        <begin position="1044"/>
        <end position="1062"/>
    </location>
</feature>
<keyword evidence="7" id="KW-0788">Thiol protease</keyword>
<feature type="compositionally biased region" description="Low complexity" evidence="8">
    <location>
        <begin position="1079"/>
        <end position="1104"/>
    </location>
</feature>
<evidence type="ECO:0000256" key="5">
    <source>
        <dbReference type="ARBA" id="ARBA00022786"/>
    </source>
</evidence>
<gene>
    <name evidence="11" type="ORF">H4219_003965</name>
</gene>
<feature type="compositionally biased region" description="Polar residues" evidence="8">
    <location>
        <begin position="1148"/>
        <end position="1173"/>
    </location>
</feature>
<feature type="compositionally biased region" description="Polar residues" evidence="8">
    <location>
        <begin position="190"/>
        <end position="217"/>
    </location>
</feature>
<dbReference type="InterPro" id="IPR018200">
    <property type="entry name" value="USP_CS"/>
</dbReference>
<feature type="compositionally biased region" description="Low complexity" evidence="8">
    <location>
        <begin position="1"/>
        <end position="27"/>
    </location>
</feature>